<feature type="transmembrane region" description="Helical" evidence="17">
    <location>
        <begin position="180"/>
        <end position="201"/>
    </location>
</feature>
<dbReference type="GO" id="GO:0005783">
    <property type="term" value="C:endoplasmic reticulum"/>
    <property type="evidence" value="ECO:0007669"/>
    <property type="project" value="TreeGrafter"/>
</dbReference>
<feature type="transmembrane region" description="Helical" evidence="17">
    <location>
        <begin position="83"/>
        <end position="102"/>
    </location>
</feature>
<evidence type="ECO:0000256" key="10">
    <source>
        <dbReference type="ARBA" id="ARBA00023098"/>
    </source>
</evidence>
<evidence type="ECO:0000256" key="2">
    <source>
        <dbReference type="ARBA" id="ARBA00005074"/>
    </source>
</evidence>
<keyword evidence="9 17" id="KW-1133">Transmembrane helix</keyword>
<feature type="domain" description="EF-hand" evidence="18">
    <location>
        <begin position="509"/>
        <end position="544"/>
    </location>
</feature>
<evidence type="ECO:0000256" key="9">
    <source>
        <dbReference type="ARBA" id="ARBA00022989"/>
    </source>
</evidence>
<evidence type="ECO:0000256" key="13">
    <source>
        <dbReference type="ARBA" id="ARBA00023264"/>
    </source>
</evidence>
<evidence type="ECO:0000256" key="3">
    <source>
        <dbReference type="ARBA" id="ARBA00008655"/>
    </source>
</evidence>
<feature type="transmembrane region" description="Helical" evidence="17">
    <location>
        <begin position="35"/>
        <end position="63"/>
    </location>
</feature>
<dbReference type="InterPro" id="IPR002048">
    <property type="entry name" value="EF_hand_dom"/>
</dbReference>
<dbReference type="SUPFAM" id="SSF47473">
    <property type="entry name" value="EF-hand"/>
    <property type="match status" value="1"/>
</dbReference>
<evidence type="ECO:0000256" key="14">
    <source>
        <dbReference type="ARBA" id="ARBA00023315"/>
    </source>
</evidence>
<evidence type="ECO:0000256" key="4">
    <source>
        <dbReference type="ARBA" id="ARBA00022516"/>
    </source>
</evidence>
<dbReference type="GO" id="GO:0042171">
    <property type="term" value="F:lysophosphatidic acid acyltransferase activity"/>
    <property type="evidence" value="ECO:0007669"/>
    <property type="project" value="TreeGrafter"/>
</dbReference>
<dbReference type="Pfam" id="PF13202">
    <property type="entry name" value="EF-hand_5"/>
    <property type="match status" value="1"/>
</dbReference>
<dbReference type="CDD" id="cd00051">
    <property type="entry name" value="EFh"/>
    <property type="match status" value="2"/>
</dbReference>
<sequence>MKRAAIPRQESLVVPTVINPFCYQRTLSLRDKLQAIIMTVTIVPIRVILIFFFLLLAWLLAHIALAFRSEEEKEKPMTGWRTWLRPLVLFLCRCIFWSGGLYRTNVRGNQASSKEAPILLIAPHSSFLDALPVVILGLTSVVAKDSSKEIPCFGTNQVKGQMIEAWIPELSHFHNYTIKFFNAPLTILGRAIFIVLGFWVVEGPRSAPRASAREAPILVVAHHSSLMDTFLTFYATFCLPSPVSRVENSSVPLLGKLIEFSQPVLVKRDDPNSRAHTVQEIHRRATSGGQWPQIIIFPEGTCTNRSCLISFKQGAFLPGVPVQPVCIRYPNRLDTVTWTWEGPGALTQLWLTLCQVYTTVDVLYLPTYHPSEAEKKDPKLYANNVRAVMAKCLECPVTDHTYDDCRLMASAEKMKMPASVALVEFEKLHSKIGIKFDQMAQLLKNFVEIKGAKWKEGTGITYDNFSEYLLLPKSDSLREVFDLYDRDGSGTIDFREYVIGLSLISNPVNNDDTLKLAFDLFDKDRKGHISLEDLQLILCQAFEMSPEDVEKMFREVDTACDRRISYGEFKDYAIKKPEYAKVFIAYQESSKAQNQEQQPQFSNGHTEEGKGMDQPPISSQVDPSSKKLQ</sequence>
<dbReference type="PRINTS" id="PR00450">
    <property type="entry name" value="RECOVERIN"/>
</dbReference>
<feature type="region of interest" description="Disordered" evidence="16">
    <location>
        <begin position="590"/>
        <end position="629"/>
    </location>
</feature>
<evidence type="ECO:0000256" key="5">
    <source>
        <dbReference type="ARBA" id="ARBA00022679"/>
    </source>
</evidence>
<dbReference type="InterPro" id="IPR045252">
    <property type="entry name" value="LPCAT1-like"/>
</dbReference>
<dbReference type="GO" id="GO:0016020">
    <property type="term" value="C:membrane"/>
    <property type="evidence" value="ECO:0007669"/>
    <property type="project" value="UniProtKB-SubCell"/>
</dbReference>
<dbReference type="CDD" id="cd07991">
    <property type="entry name" value="LPLAT_LPCAT1-like"/>
    <property type="match status" value="1"/>
</dbReference>
<keyword evidence="4" id="KW-0444">Lipid biosynthesis</keyword>
<evidence type="ECO:0000256" key="11">
    <source>
        <dbReference type="ARBA" id="ARBA00023136"/>
    </source>
</evidence>
<dbReference type="GO" id="GO:0008654">
    <property type="term" value="P:phospholipid biosynthetic process"/>
    <property type="evidence" value="ECO:0007669"/>
    <property type="project" value="UniProtKB-KW"/>
</dbReference>
<keyword evidence="20" id="KW-1185">Reference proteome</keyword>
<proteinExistence type="inferred from homology"/>
<feature type="compositionally biased region" description="Polar residues" evidence="16">
    <location>
        <begin position="616"/>
        <end position="629"/>
    </location>
</feature>
<dbReference type="Pfam" id="PF01553">
    <property type="entry name" value="Acyltransferase"/>
    <property type="match status" value="1"/>
</dbReference>
<feature type="domain" description="EF-hand" evidence="18">
    <location>
        <begin position="547"/>
        <end position="579"/>
    </location>
</feature>
<evidence type="ECO:0000313" key="19">
    <source>
        <dbReference type="EMBL" id="GFR90166.1"/>
    </source>
</evidence>
<name>A0AAV4GYI5_9GAST</name>
<dbReference type="PROSITE" id="PS50222">
    <property type="entry name" value="EF_HAND_2"/>
    <property type="match status" value="3"/>
</dbReference>
<keyword evidence="5" id="KW-0808">Transferase</keyword>
<dbReference type="Pfam" id="PF13499">
    <property type="entry name" value="EF-hand_7"/>
    <property type="match status" value="1"/>
</dbReference>
<evidence type="ECO:0000256" key="7">
    <source>
        <dbReference type="ARBA" id="ARBA00022737"/>
    </source>
</evidence>
<evidence type="ECO:0000256" key="12">
    <source>
        <dbReference type="ARBA" id="ARBA00023209"/>
    </source>
</evidence>
<dbReference type="SMART" id="SM00054">
    <property type="entry name" value="EFh"/>
    <property type="match status" value="3"/>
</dbReference>
<comment type="similarity">
    <text evidence="3">Belongs to the 1-acyl-sn-glycerol-3-phosphate acyltransferase family.</text>
</comment>
<dbReference type="Gene3D" id="1.10.238.10">
    <property type="entry name" value="EF-hand"/>
    <property type="match status" value="1"/>
</dbReference>
<keyword evidence="11 17" id="KW-0472">Membrane</keyword>
<dbReference type="Proteomes" id="UP000762676">
    <property type="component" value="Unassembled WGS sequence"/>
</dbReference>
<dbReference type="AlphaFoldDB" id="A0AAV4GYI5"/>
<reference evidence="19 20" key="1">
    <citation type="journal article" date="2021" name="Elife">
        <title>Chloroplast acquisition without the gene transfer in kleptoplastic sea slugs, Plakobranchus ocellatus.</title>
        <authorList>
            <person name="Maeda T."/>
            <person name="Takahashi S."/>
            <person name="Yoshida T."/>
            <person name="Shimamura S."/>
            <person name="Takaki Y."/>
            <person name="Nagai Y."/>
            <person name="Toyoda A."/>
            <person name="Suzuki Y."/>
            <person name="Arimoto A."/>
            <person name="Ishii H."/>
            <person name="Satoh N."/>
            <person name="Nishiyama T."/>
            <person name="Hasebe M."/>
            <person name="Maruyama T."/>
            <person name="Minagawa J."/>
            <person name="Obokata J."/>
            <person name="Shigenobu S."/>
        </authorList>
    </citation>
    <scope>NUCLEOTIDE SEQUENCE [LARGE SCALE GENOMIC DNA]</scope>
</reference>
<dbReference type="InterPro" id="IPR011992">
    <property type="entry name" value="EF-hand-dom_pair"/>
</dbReference>
<gene>
    <name evidence="19" type="ORF">ElyMa_000810600</name>
</gene>
<comment type="pathway">
    <text evidence="2">Lipid metabolism; phospholipid metabolism.</text>
</comment>
<accession>A0AAV4GYI5</accession>
<keyword evidence="10" id="KW-0443">Lipid metabolism</keyword>
<dbReference type="PROSITE" id="PS00018">
    <property type="entry name" value="EF_HAND_1"/>
    <property type="match status" value="1"/>
</dbReference>
<keyword evidence="7" id="KW-0677">Repeat</keyword>
<dbReference type="SMART" id="SM00563">
    <property type="entry name" value="PlsC"/>
    <property type="match status" value="1"/>
</dbReference>
<dbReference type="GO" id="GO:0008374">
    <property type="term" value="F:O-acyltransferase activity"/>
    <property type="evidence" value="ECO:0007669"/>
    <property type="project" value="InterPro"/>
</dbReference>
<dbReference type="InterPro" id="IPR018247">
    <property type="entry name" value="EF_Hand_1_Ca_BS"/>
</dbReference>
<feature type="compositionally biased region" description="Polar residues" evidence="16">
    <location>
        <begin position="590"/>
        <end position="604"/>
    </location>
</feature>
<evidence type="ECO:0000256" key="1">
    <source>
        <dbReference type="ARBA" id="ARBA00004370"/>
    </source>
</evidence>
<dbReference type="EMBL" id="BMAT01001673">
    <property type="protein sequence ID" value="GFR90166.1"/>
    <property type="molecule type" value="Genomic_DNA"/>
</dbReference>
<comment type="subcellular location">
    <subcellularLocation>
        <location evidence="1">Membrane</location>
    </subcellularLocation>
</comment>
<keyword evidence="13" id="KW-1208">Phospholipid metabolism</keyword>
<keyword evidence="14 19" id="KW-0012">Acyltransferase</keyword>
<dbReference type="FunFam" id="1.10.238.10:FF:000003">
    <property type="entry name" value="Calmodulin A"/>
    <property type="match status" value="1"/>
</dbReference>
<evidence type="ECO:0000313" key="20">
    <source>
        <dbReference type="Proteomes" id="UP000762676"/>
    </source>
</evidence>
<comment type="pathway">
    <text evidence="15">Phospholipid metabolism.</text>
</comment>
<dbReference type="PANTHER" id="PTHR23063:SF52">
    <property type="entry name" value="LYSOPHOSPHATIDYLCHOLINE ACYLTRANSFERASE"/>
    <property type="match status" value="1"/>
</dbReference>
<evidence type="ECO:0000256" key="15">
    <source>
        <dbReference type="ARBA" id="ARBA00025707"/>
    </source>
</evidence>
<evidence type="ECO:0000256" key="6">
    <source>
        <dbReference type="ARBA" id="ARBA00022692"/>
    </source>
</evidence>
<organism evidence="19 20">
    <name type="scientific">Elysia marginata</name>
    <dbReference type="NCBI Taxonomy" id="1093978"/>
    <lineage>
        <taxon>Eukaryota</taxon>
        <taxon>Metazoa</taxon>
        <taxon>Spiralia</taxon>
        <taxon>Lophotrochozoa</taxon>
        <taxon>Mollusca</taxon>
        <taxon>Gastropoda</taxon>
        <taxon>Heterobranchia</taxon>
        <taxon>Euthyneura</taxon>
        <taxon>Panpulmonata</taxon>
        <taxon>Sacoglossa</taxon>
        <taxon>Placobranchoidea</taxon>
        <taxon>Plakobranchidae</taxon>
        <taxon>Elysia</taxon>
    </lineage>
</organism>
<comment type="caution">
    <text evidence="19">The sequence shown here is derived from an EMBL/GenBank/DDBJ whole genome shotgun (WGS) entry which is preliminary data.</text>
</comment>
<feature type="domain" description="EF-hand" evidence="18">
    <location>
        <begin position="472"/>
        <end position="507"/>
    </location>
</feature>
<protein>
    <submittedName>
        <fullName evidence="19">Lysophosphatidylcholine acyltransferase 2-like</fullName>
    </submittedName>
</protein>
<evidence type="ECO:0000256" key="17">
    <source>
        <dbReference type="SAM" id="Phobius"/>
    </source>
</evidence>
<evidence type="ECO:0000256" key="16">
    <source>
        <dbReference type="SAM" id="MobiDB-lite"/>
    </source>
</evidence>
<dbReference type="GO" id="GO:0005509">
    <property type="term" value="F:calcium ion binding"/>
    <property type="evidence" value="ECO:0007669"/>
    <property type="project" value="InterPro"/>
</dbReference>
<keyword evidence="12" id="KW-0594">Phospholipid biosynthesis</keyword>
<dbReference type="InterPro" id="IPR002123">
    <property type="entry name" value="Plipid/glycerol_acylTrfase"/>
</dbReference>
<evidence type="ECO:0000259" key="18">
    <source>
        <dbReference type="PROSITE" id="PS50222"/>
    </source>
</evidence>
<evidence type="ECO:0000256" key="8">
    <source>
        <dbReference type="ARBA" id="ARBA00022837"/>
    </source>
</evidence>
<keyword evidence="8" id="KW-0106">Calcium</keyword>
<keyword evidence="6 17" id="KW-0812">Transmembrane</keyword>
<dbReference type="PANTHER" id="PTHR23063">
    <property type="entry name" value="PHOSPHOLIPID ACYLTRANSFERASE"/>
    <property type="match status" value="1"/>
</dbReference>
<dbReference type="SUPFAM" id="SSF69593">
    <property type="entry name" value="Glycerol-3-phosphate (1)-acyltransferase"/>
    <property type="match status" value="2"/>
</dbReference>